<accession>A0A917QZT7</accession>
<evidence type="ECO:0000313" key="1">
    <source>
        <dbReference type="EMBL" id="GGK77831.1"/>
    </source>
</evidence>
<keyword evidence="2" id="KW-1185">Reference proteome</keyword>
<proteinExistence type="predicted"/>
<gene>
    <name evidence="1" type="ORF">GCM10010094_43810</name>
</gene>
<comment type="caution">
    <text evidence="1">The sequence shown here is derived from an EMBL/GenBank/DDBJ whole genome shotgun (WGS) entry which is preliminary data.</text>
</comment>
<reference evidence="1" key="2">
    <citation type="submission" date="2020-09" db="EMBL/GenBank/DDBJ databases">
        <authorList>
            <person name="Sun Q."/>
            <person name="Ohkuma M."/>
        </authorList>
    </citation>
    <scope>NUCLEOTIDE SEQUENCE</scope>
    <source>
        <strain evidence="1">JCM 3035</strain>
    </source>
</reference>
<name>A0A917QZT7_9ACTN</name>
<dbReference type="EMBL" id="BMPQ01000010">
    <property type="protein sequence ID" value="GGK77831.1"/>
    <property type="molecule type" value="Genomic_DNA"/>
</dbReference>
<reference evidence="1" key="1">
    <citation type="journal article" date="2014" name="Int. J. Syst. Evol. Microbiol.">
        <title>Complete genome sequence of Corynebacterium casei LMG S-19264T (=DSM 44701T), isolated from a smear-ripened cheese.</title>
        <authorList>
            <consortium name="US DOE Joint Genome Institute (JGI-PGF)"/>
            <person name="Walter F."/>
            <person name="Albersmeier A."/>
            <person name="Kalinowski J."/>
            <person name="Ruckert C."/>
        </authorList>
    </citation>
    <scope>NUCLEOTIDE SEQUENCE</scope>
    <source>
        <strain evidence="1">JCM 3035</strain>
    </source>
</reference>
<organism evidence="1 2">
    <name type="scientific">Streptomyces flaveus</name>
    <dbReference type="NCBI Taxonomy" id="66370"/>
    <lineage>
        <taxon>Bacteria</taxon>
        <taxon>Bacillati</taxon>
        <taxon>Actinomycetota</taxon>
        <taxon>Actinomycetes</taxon>
        <taxon>Kitasatosporales</taxon>
        <taxon>Streptomycetaceae</taxon>
        <taxon>Streptomyces</taxon>
        <taxon>Streptomyces aurantiacus group</taxon>
    </lineage>
</organism>
<evidence type="ECO:0000313" key="2">
    <source>
        <dbReference type="Proteomes" id="UP000637788"/>
    </source>
</evidence>
<dbReference type="AlphaFoldDB" id="A0A917QZT7"/>
<dbReference type="Proteomes" id="UP000637788">
    <property type="component" value="Unassembled WGS sequence"/>
</dbReference>
<protein>
    <submittedName>
        <fullName evidence="1">Uncharacterized protein</fullName>
    </submittedName>
</protein>
<sequence length="65" mass="6481">MVRGVFAHERWGSGWGSRASLASAATGLAYLGLHCAKALLGGGVGAAAPVPAEPAAQPPSRVRIT</sequence>